<evidence type="ECO:0000313" key="2">
    <source>
        <dbReference type="EMBL" id="TXC69242.1"/>
    </source>
</evidence>
<organism evidence="2 3">
    <name type="scientific">Flavisphingopyxis soli</name>
    <dbReference type="NCBI Taxonomy" id="2601267"/>
    <lineage>
        <taxon>Bacteria</taxon>
        <taxon>Pseudomonadati</taxon>
        <taxon>Pseudomonadota</taxon>
        <taxon>Alphaproteobacteria</taxon>
        <taxon>Sphingomonadales</taxon>
        <taxon>Sphingopyxidaceae</taxon>
        <taxon>Flavisphingopyxis</taxon>
    </lineage>
</organism>
<proteinExistence type="predicted"/>
<feature type="transmembrane region" description="Helical" evidence="1">
    <location>
        <begin position="15"/>
        <end position="34"/>
    </location>
</feature>
<dbReference type="RefSeq" id="WP_147123196.1">
    <property type="nucleotide sequence ID" value="NZ_VOPY01000002.1"/>
</dbReference>
<dbReference type="InterPro" id="IPR018037">
    <property type="entry name" value="FixH_proteobacterial"/>
</dbReference>
<evidence type="ECO:0000313" key="3">
    <source>
        <dbReference type="Proteomes" id="UP000321129"/>
    </source>
</evidence>
<dbReference type="EMBL" id="VOPY01000002">
    <property type="protein sequence ID" value="TXC69242.1"/>
    <property type="molecule type" value="Genomic_DNA"/>
</dbReference>
<gene>
    <name evidence="2" type="ORF">FSZ31_10050</name>
</gene>
<keyword evidence="1" id="KW-1133">Transmembrane helix</keyword>
<dbReference type="AlphaFoldDB" id="A0A5C6U8P7"/>
<evidence type="ECO:0000256" key="1">
    <source>
        <dbReference type="SAM" id="Phobius"/>
    </source>
</evidence>
<dbReference type="Proteomes" id="UP000321129">
    <property type="component" value="Unassembled WGS sequence"/>
</dbReference>
<dbReference type="OrthoDB" id="1495896at2"/>
<dbReference type="InterPro" id="IPR008620">
    <property type="entry name" value="FixH"/>
</dbReference>
<keyword evidence="1" id="KW-0472">Membrane</keyword>
<dbReference type="PIRSF" id="PIRSF011386">
    <property type="entry name" value="FixH"/>
    <property type="match status" value="1"/>
</dbReference>
<name>A0A5C6U8P7_9SPHN</name>
<accession>A0A5C6U8P7</accession>
<protein>
    <submittedName>
        <fullName evidence="2">FixH family protein</fullName>
    </submittedName>
</protein>
<comment type="caution">
    <text evidence="2">The sequence shown here is derived from an EMBL/GenBank/DDBJ whole genome shotgun (WGS) entry which is preliminary data.</text>
</comment>
<reference evidence="2 3" key="1">
    <citation type="submission" date="2019-08" db="EMBL/GenBank/DDBJ databases">
        <title>Sphingorhabdus soil sp. nov., isolated from arctic soil.</title>
        <authorList>
            <person name="Liu Y."/>
        </authorList>
    </citation>
    <scope>NUCLEOTIDE SEQUENCE [LARGE SCALE GENOMIC DNA]</scope>
    <source>
        <strain evidence="2 3">D-2Q-5-6</strain>
    </source>
</reference>
<keyword evidence="1" id="KW-0812">Transmembrane</keyword>
<sequence>MKDQPGSPRRFTGRHMWFILIAFFGTIFAVNFTMARFAIGTFGGTVVDNSYVASQQYNGWLDEARAQAKLGWQVTATRGADAHVFVTVTDADGAPLDNAKVSAIVRHPLGRSEPIDLAFARAEGGGYRSLARLPPGRWTLHLTIVQGDTRFAAVRDVR</sequence>
<dbReference type="Pfam" id="PF05751">
    <property type="entry name" value="FixH"/>
    <property type="match status" value="1"/>
</dbReference>
<keyword evidence="3" id="KW-1185">Reference proteome</keyword>